<keyword evidence="7" id="KW-0812">Transmembrane</keyword>
<feature type="binding site" evidence="5">
    <location>
        <position position="166"/>
    </location>
    <ligand>
        <name>FAD</name>
        <dbReference type="ChEBI" id="CHEBI:57692"/>
    </ligand>
</feature>
<dbReference type="SUPFAM" id="SSF63380">
    <property type="entry name" value="Riboflavin synthase domain-like"/>
    <property type="match status" value="1"/>
</dbReference>
<evidence type="ECO:0000259" key="8">
    <source>
        <dbReference type="PROSITE" id="PS51384"/>
    </source>
</evidence>
<feature type="transmembrane region" description="Helical" evidence="7">
    <location>
        <begin position="59"/>
        <end position="80"/>
    </location>
</feature>
<dbReference type="GeneID" id="39985880"/>
<dbReference type="RefSeq" id="XP_028882656.1">
    <property type="nucleotide sequence ID" value="XM_029026100.1"/>
</dbReference>
<dbReference type="VEuPathDB" id="TriTrypDB:TM35_000162280"/>
<evidence type="ECO:0000313" key="10">
    <source>
        <dbReference type="Proteomes" id="UP000192257"/>
    </source>
</evidence>
<dbReference type="Gene3D" id="2.40.30.10">
    <property type="entry name" value="Translation factors"/>
    <property type="match status" value="1"/>
</dbReference>
<feature type="region of interest" description="Disordered" evidence="6">
    <location>
        <begin position="1"/>
        <end position="29"/>
    </location>
</feature>
<dbReference type="STRING" id="67003.A0A1X0NWV9"/>
<keyword evidence="7" id="KW-0472">Membrane</keyword>
<dbReference type="Pfam" id="PF00970">
    <property type="entry name" value="FAD_binding_6"/>
    <property type="match status" value="1"/>
</dbReference>
<proteinExistence type="predicted"/>
<dbReference type="GO" id="GO:0004128">
    <property type="term" value="F:cytochrome-b5 reductase activity, acting on NAD(P)H"/>
    <property type="evidence" value="ECO:0007669"/>
    <property type="project" value="TreeGrafter"/>
</dbReference>
<dbReference type="Proteomes" id="UP000192257">
    <property type="component" value="Unassembled WGS sequence"/>
</dbReference>
<name>A0A1X0NWV9_9TRYP</name>
<dbReference type="InterPro" id="IPR017927">
    <property type="entry name" value="FAD-bd_FR_type"/>
</dbReference>
<gene>
    <name evidence="9" type="ORF">TM35_000162280</name>
</gene>
<dbReference type="SUPFAM" id="SSF52343">
    <property type="entry name" value="Ferredoxin reductase-like, C-terminal NADP-linked domain"/>
    <property type="match status" value="1"/>
</dbReference>
<keyword evidence="4" id="KW-0560">Oxidoreductase</keyword>
<comment type="cofactor">
    <cofactor evidence="1 5">
        <name>FAD</name>
        <dbReference type="ChEBI" id="CHEBI:57692"/>
    </cofactor>
</comment>
<dbReference type="PROSITE" id="PS51384">
    <property type="entry name" value="FAD_FR"/>
    <property type="match status" value="1"/>
</dbReference>
<evidence type="ECO:0000313" key="9">
    <source>
        <dbReference type="EMBL" id="ORC88590.1"/>
    </source>
</evidence>
<dbReference type="EMBL" id="NBCO01000016">
    <property type="protein sequence ID" value="ORC88590.1"/>
    <property type="molecule type" value="Genomic_DNA"/>
</dbReference>
<sequence>MDNSRGGGRDGTPSGKFSTFSNGGNQRTERPRVNAVGRWSYVLQDVPEKMRSIFCNVNFGYAVRLTAVTCAFSGISFLLYQAIFVRSQSDLPLAARSRFAPAVPVTLLSKERLGGGDVLLLRFALPRAADYCGYAPVSSVRLTVPNSFSTSPLASLLGVGRLSRWYTPTSHPQCRGVVEFAVRDRDPGRMAARLRRLERGDRVWLGRWMREFPYTKNTYGELGLICSTSGASIALQMMSILDADKTDNTKLHFLYCHRTAKDIPFRDVFDKYTARNSNRIFIKYNVMSLAQQKQEDGVYLGENVFLGHIDPSIVKKALPPPVVLDPETGNAIRPKILICGPQSMLLPLCGRVSTVGNYTYWQGPFYKFSGFLKDMGYTQSQVYKFGVSTHMAVRQ</sequence>
<organism evidence="9 10">
    <name type="scientific">Trypanosoma theileri</name>
    <dbReference type="NCBI Taxonomy" id="67003"/>
    <lineage>
        <taxon>Eukaryota</taxon>
        <taxon>Discoba</taxon>
        <taxon>Euglenozoa</taxon>
        <taxon>Kinetoplastea</taxon>
        <taxon>Metakinetoplastina</taxon>
        <taxon>Trypanosomatida</taxon>
        <taxon>Trypanosomatidae</taxon>
        <taxon>Trypanosoma</taxon>
    </lineage>
</organism>
<dbReference type="PANTHER" id="PTHR19370">
    <property type="entry name" value="NADH-CYTOCHROME B5 REDUCTASE"/>
    <property type="match status" value="1"/>
</dbReference>
<dbReference type="PANTHER" id="PTHR19370:SF190">
    <property type="entry name" value="NADH-CYTOCHROME B5 REDUCTASE-LIKE PROTEIN"/>
    <property type="match status" value="1"/>
</dbReference>
<protein>
    <submittedName>
        <fullName evidence="9">Putative NADH-cytochrome b5 reductase</fullName>
    </submittedName>
</protein>
<evidence type="ECO:0000256" key="5">
    <source>
        <dbReference type="PIRSR" id="PIRSR601834-1"/>
    </source>
</evidence>
<keyword evidence="7" id="KW-1133">Transmembrane helix</keyword>
<evidence type="ECO:0000256" key="2">
    <source>
        <dbReference type="ARBA" id="ARBA00022630"/>
    </source>
</evidence>
<dbReference type="Gene3D" id="3.40.50.80">
    <property type="entry name" value="Nucleotide-binding domain of ferredoxin-NADP reductase (FNR) module"/>
    <property type="match status" value="1"/>
</dbReference>
<dbReference type="InterPro" id="IPR008333">
    <property type="entry name" value="Cbr1-like_FAD-bd_dom"/>
</dbReference>
<reference evidence="9 10" key="1">
    <citation type="submission" date="2017-03" db="EMBL/GenBank/DDBJ databases">
        <title>An alternative strategy for trypanosome survival in the mammalian bloodstream revealed through genome and transcriptome analysis of the ubiquitous bovine parasite Trypanosoma (Megatrypanum) theileri.</title>
        <authorList>
            <person name="Kelly S."/>
            <person name="Ivens A."/>
            <person name="Mott A."/>
            <person name="O'Neill E."/>
            <person name="Emms D."/>
            <person name="Macleod O."/>
            <person name="Voorheis P."/>
            <person name="Matthews J."/>
            <person name="Matthews K."/>
            <person name="Carrington M."/>
        </authorList>
    </citation>
    <scope>NUCLEOTIDE SEQUENCE [LARGE SCALE GENOMIC DNA]</scope>
    <source>
        <strain evidence="9">Edinburgh</strain>
    </source>
</reference>
<feature type="binding site" evidence="5">
    <location>
        <position position="164"/>
    </location>
    <ligand>
        <name>FAD</name>
        <dbReference type="ChEBI" id="CHEBI:57692"/>
    </ligand>
</feature>
<dbReference type="InterPro" id="IPR001834">
    <property type="entry name" value="CBR-like"/>
</dbReference>
<accession>A0A1X0NWV9</accession>
<feature type="binding site" evidence="5">
    <location>
        <position position="190"/>
    </location>
    <ligand>
        <name>FAD</name>
        <dbReference type="ChEBI" id="CHEBI:57692"/>
    </ligand>
</feature>
<feature type="compositionally biased region" description="Polar residues" evidence="6">
    <location>
        <begin position="15"/>
        <end position="26"/>
    </location>
</feature>
<evidence type="ECO:0000256" key="7">
    <source>
        <dbReference type="SAM" id="Phobius"/>
    </source>
</evidence>
<dbReference type="AlphaFoldDB" id="A0A1X0NWV9"/>
<comment type="caution">
    <text evidence="9">The sequence shown here is derived from an EMBL/GenBank/DDBJ whole genome shotgun (WGS) entry which is preliminary data.</text>
</comment>
<dbReference type="InterPro" id="IPR039261">
    <property type="entry name" value="FNR_nucleotide-bd"/>
</dbReference>
<evidence type="ECO:0000256" key="3">
    <source>
        <dbReference type="ARBA" id="ARBA00022827"/>
    </source>
</evidence>
<keyword evidence="2 5" id="KW-0285">Flavoprotein</keyword>
<evidence type="ECO:0000256" key="6">
    <source>
        <dbReference type="SAM" id="MobiDB-lite"/>
    </source>
</evidence>
<keyword evidence="10" id="KW-1185">Reference proteome</keyword>
<evidence type="ECO:0000256" key="1">
    <source>
        <dbReference type="ARBA" id="ARBA00001974"/>
    </source>
</evidence>
<feature type="domain" description="FAD-binding FR-type" evidence="8">
    <location>
        <begin position="100"/>
        <end position="215"/>
    </location>
</feature>
<dbReference type="CDD" id="cd06183">
    <property type="entry name" value="cyt_b5_reduct_like"/>
    <property type="match status" value="1"/>
</dbReference>
<evidence type="ECO:0000256" key="4">
    <source>
        <dbReference type="ARBA" id="ARBA00023002"/>
    </source>
</evidence>
<dbReference type="InterPro" id="IPR001433">
    <property type="entry name" value="OxRdtase_FAD/NAD-bd"/>
</dbReference>
<feature type="compositionally biased region" description="Gly residues" evidence="6">
    <location>
        <begin position="1"/>
        <end position="10"/>
    </location>
</feature>
<dbReference type="Pfam" id="PF00175">
    <property type="entry name" value="NAD_binding_1"/>
    <property type="match status" value="1"/>
</dbReference>
<dbReference type="InterPro" id="IPR017938">
    <property type="entry name" value="Riboflavin_synthase-like_b-brl"/>
</dbReference>
<keyword evidence="3 5" id="KW-0274">FAD</keyword>
<dbReference type="OrthoDB" id="432685at2759"/>